<dbReference type="EMBL" id="BT080318">
    <property type="protein sequence ID" value="ACO14742.1"/>
    <property type="molecule type" value="mRNA"/>
</dbReference>
<evidence type="ECO:0000256" key="2">
    <source>
        <dbReference type="RuleBase" id="RU000363"/>
    </source>
</evidence>
<dbReference type="Gene3D" id="3.40.50.720">
    <property type="entry name" value="NAD(P)-binding Rossmann-like Domain"/>
    <property type="match status" value="1"/>
</dbReference>
<dbReference type="GO" id="GO:0016491">
    <property type="term" value="F:oxidoreductase activity"/>
    <property type="evidence" value="ECO:0007669"/>
    <property type="project" value="UniProtKB-KW"/>
</dbReference>
<dbReference type="InterPro" id="IPR036291">
    <property type="entry name" value="NAD(P)-bd_dom_sf"/>
</dbReference>
<dbReference type="Pfam" id="PF00106">
    <property type="entry name" value="adh_short"/>
    <property type="match status" value="1"/>
</dbReference>
<organism evidence="3">
    <name type="scientific">Caligus clemensi</name>
    <name type="common">Sea louse</name>
    <dbReference type="NCBI Taxonomy" id="344056"/>
    <lineage>
        <taxon>Eukaryota</taxon>
        <taxon>Metazoa</taxon>
        <taxon>Ecdysozoa</taxon>
        <taxon>Arthropoda</taxon>
        <taxon>Crustacea</taxon>
        <taxon>Multicrustacea</taxon>
        <taxon>Hexanauplia</taxon>
        <taxon>Copepoda</taxon>
        <taxon>Siphonostomatoida</taxon>
        <taxon>Caligidae</taxon>
        <taxon>Caligus</taxon>
    </lineage>
</organism>
<accession>C1C0D9</accession>
<dbReference type="PANTHER" id="PTHR43157">
    <property type="entry name" value="PHOSPHATIDYLINOSITOL-GLYCAN BIOSYNTHESIS CLASS F PROTEIN-RELATED"/>
    <property type="match status" value="1"/>
</dbReference>
<sequence>MNLTATYYLIKDQWEHKTLEKLEADPGKVIVVTGGSRGLGLSLVHRLLELEYSVIIGCRKVEEAKKNIKDLGDLPGRITVLTLDLQNPESVRSFAAEVRKQADEIEVLINNAGIMFGPYKETVDGFEAQFQTNYLSHFLLTSLLFDKIQKRIVNVSSCSYVPAYYTTDWNDLQKKDFYTPEGGYGTSKAAQILFTKFLQAKINDSPCYGDTDLSVFSLHPGMIYTDLYVHTPSFLFKPISNTLMKSKEQGAETILHAALSKELEGHGGAYTEKSSIVETTAFCSDLANQKKLWDMSLSYLNMDKFADGLE</sequence>
<dbReference type="PANTHER" id="PTHR43157:SF31">
    <property type="entry name" value="PHOSPHATIDYLINOSITOL-GLYCAN BIOSYNTHESIS CLASS F PROTEIN"/>
    <property type="match status" value="1"/>
</dbReference>
<comment type="similarity">
    <text evidence="2">Belongs to the short-chain dehydrogenases/reductases (SDR) family.</text>
</comment>
<proteinExistence type="evidence at transcript level"/>
<evidence type="ECO:0000256" key="1">
    <source>
        <dbReference type="ARBA" id="ARBA00023002"/>
    </source>
</evidence>
<evidence type="ECO:0000313" key="3">
    <source>
        <dbReference type="EMBL" id="ACO14742.1"/>
    </source>
</evidence>
<name>C1C0D9_CALCM</name>
<dbReference type="PRINTS" id="PR00081">
    <property type="entry name" value="GDHRDH"/>
</dbReference>
<keyword evidence="1" id="KW-0560">Oxidoreductase</keyword>
<dbReference type="InterPro" id="IPR002347">
    <property type="entry name" value="SDR_fam"/>
</dbReference>
<dbReference type="AlphaFoldDB" id="C1C0D9"/>
<dbReference type="SUPFAM" id="SSF51735">
    <property type="entry name" value="NAD(P)-binding Rossmann-fold domains"/>
    <property type="match status" value="1"/>
</dbReference>
<gene>
    <name evidence="3" type="primary">RDH11</name>
</gene>
<reference evidence="3" key="1">
    <citation type="submission" date="2009-03" db="EMBL/GenBank/DDBJ databases">
        <title>Caligus clemensi ESTs and full-length cDNAs.</title>
        <authorList>
            <person name="Yasuike M."/>
            <person name="von Schalburg K."/>
            <person name="Cooper G."/>
            <person name="Leong J."/>
            <person name="Jones S.R.M."/>
            <person name="Koop B.F."/>
        </authorList>
    </citation>
    <scope>NUCLEOTIDE SEQUENCE</scope>
    <source>
        <tissue evidence="3">Whole</tissue>
    </source>
</reference>
<dbReference type="PRINTS" id="PR00080">
    <property type="entry name" value="SDRFAMILY"/>
</dbReference>
<protein>
    <submittedName>
        <fullName evidence="3">Retinol dehydrogenase 11</fullName>
    </submittedName>
</protein>